<organism evidence="2 3">
    <name type="scientific">Henriciella mobilis</name>
    <dbReference type="NCBI Taxonomy" id="2305467"/>
    <lineage>
        <taxon>Bacteria</taxon>
        <taxon>Pseudomonadati</taxon>
        <taxon>Pseudomonadota</taxon>
        <taxon>Alphaproteobacteria</taxon>
        <taxon>Hyphomonadales</taxon>
        <taxon>Hyphomonadaceae</taxon>
        <taxon>Henriciella</taxon>
    </lineage>
</organism>
<protein>
    <recommendedName>
        <fullName evidence="4">DUF4398 domain-containing protein</fullName>
    </recommendedName>
</protein>
<dbReference type="Gene3D" id="1.20.5.340">
    <property type="match status" value="1"/>
</dbReference>
<gene>
    <name evidence="2" type="ORF">D1223_01535</name>
</gene>
<evidence type="ECO:0000313" key="3">
    <source>
        <dbReference type="Proteomes" id="UP000266385"/>
    </source>
</evidence>
<dbReference type="SUPFAM" id="SSF57997">
    <property type="entry name" value="Tropomyosin"/>
    <property type="match status" value="1"/>
</dbReference>
<feature type="coiled-coil region" evidence="1">
    <location>
        <begin position="54"/>
        <end position="123"/>
    </location>
</feature>
<evidence type="ECO:0008006" key="4">
    <source>
        <dbReference type="Google" id="ProtNLM"/>
    </source>
</evidence>
<keyword evidence="1" id="KW-0175">Coiled coil</keyword>
<dbReference type="EMBL" id="QWFX01000005">
    <property type="protein sequence ID" value="RIJ32563.1"/>
    <property type="molecule type" value="Genomic_DNA"/>
</dbReference>
<evidence type="ECO:0000313" key="2">
    <source>
        <dbReference type="EMBL" id="RIJ32563.1"/>
    </source>
</evidence>
<dbReference type="AlphaFoldDB" id="A0A399RQF8"/>
<dbReference type="Proteomes" id="UP000266385">
    <property type="component" value="Unassembled WGS sequence"/>
</dbReference>
<reference evidence="2 3" key="1">
    <citation type="submission" date="2018-08" db="EMBL/GenBank/DDBJ databases">
        <title>Henriciella mobilis sp. nov., isolated from seawater.</title>
        <authorList>
            <person name="Cheng H."/>
            <person name="Wu Y.-H."/>
            <person name="Xu X.-W."/>
            <person name="Guo L.-L."/>
        </authorList>
    </citation>
    <scope>NUCLEOTIDE SEQUENCE [LARGE SCALE GENOMIC DNA]</scope>
    <source>
        <strain evidence="2 3">JN25</strain>
    </source>
</reference>
<accession>A0A399RQF8</accession>
<proteinExistence type="predicted"/>
<comment type="caution">
    <text evidence="2">The sequence shown here is derived from an EMBL/GenBank/DDBJ whole genome shotgun (WGS) entry which is preliminary data.</text>
</comment>
<name>A0A399RQF8_9PROT</name>
<evidence type="ECO:0000256" key="1">
    <source>
        <dbReference type="SAM" id="Coils"/>
    </source>
</evidence>
<keyword evidence="3" id="KW-1185">Reference proteome</keyword>
<sequence length="139" mass="14959">MARGDACPPCLRPFAGLKKGFEMTPLRITAFATLLAMSAACASAPEPVVPADPVERAELKVNELEARLMKAEKDLVAARKDVDEARERVKKAENRLAEAKGDVTKAETKVQQAKKALDKARVDLGDELRKTGVTGSADN</sequence>